<evidence type="ECO:0000313" key="1">
    <source>
        <dbReference type="EMBL" id="MEF3367973.1"/>
    </source>
</evidence>
<protein>
    <submittedName>
        <fullName evidence="1">Uncharacterized protein</fullName>
    </submittedName>
</protein>
<accession>A0ABU7XN35</accession>
<organism evidence="1 2">
    <name type="scientific">Methylocystis borbori</name>
    <dbReference type="NCBI Taxonomy" id="3118750"/>
    <lineage>
        <taxon>Bacteria</taxon>
        <taxon>Pseudomonadati</taxon>
        <taxon>Pseudomonadota</taxon>
        <taxon>Alphaproteobacteria</taxon>
        <taxon>Hyphomicrobiales</taxon>
        <taxon>Methylocystaceae</taxon>
        <taxon>Methylocystis</taxon>
    </lineage>
</organism>
<keyword evidence="2" id="KW-1185">Reference proteome</keyword>
<sequence length="55" mass="5750">MTVAELIRQLGELPPDSVVLMESDGGLSRVSALEFIEGQGAGAPPEVILTPSIEE</sequence>
<gene>
    <name evidence="1" type="ORF">V3H18_15670</name>
</gene>
<evidence type="ECO:0000313" key="2">
    <source>
        <dbReference type="Proteomes" id="UP001350748"/>
    </source>
</evidence>
<dbReference type="Proteomes" id="UP001350748">
    <property type="component" value="Unassembled WGS sequence"/>
</dbReference>
<dbReference type="RefSeq" id="WP_332083005.1">
    <property type="nucleotide sequence ID" value="NZ_JAZHYN010000070.1"/>
</dbReference>
<comment type="caution">
    <text evidence="1">The sequence shown here is derived from an EMBL/GenBank/DDBJ whole genome shotgun (WGS) entry which is preliminary data.</text>
</comment>
<proteinExistence type="predicted"/>
<name>A0ABU7XN35_9HYPH</name>
<dbReference type="EMBL" id="JAZHYN010000070">
    <property type="protein sequence ID" value="MEF3367973.1"/>
    <property type="molecule type" value="Genomic_DNA"/>
</dbReference>
<reference evidence="1 2" key="1">
    <citation type="submission" date="2024-02" db="EMBL/GenBank/DDBJ databases">
        <authorList>
            <person name="Grouzdev D."/>
        </authorList>
    </citation>
    <scope>NUCLEOTIDE SEQUENCE [LARGE SCALE GENOMIC DNA]</scope>
    <source>
        <strain evidence="1 2">9N</strain>
    </source>
</reference>